<accession>A0A9C7G937</accession>
<reference evidence="2" key="1">
    <citation type="submission" date="2021-10" db="EMBL/GenBank/DDBJ databases">
        <authorList>
            <person name="Criscuolo A."/>
        </authorList>
    </citation>
    <scope>NUCLEOTIDE SEQUENCE</scope>
    <source>
        <strain evidence="2">CIP111885</strain>
    </source>
</reference>
<dbReference type="PANTHER" id="PTHR38462:SF1">
    <property type="entry name" value="YPRB RIBONUCLEASE H-LIKE DOMAIN-CONTAINING PROTEIN"/>
    <property type="match status" value="1"/>
</dbReference>
<name>A0A9C7G937_9BACI</name>
<dbReference type="Gene3D" id="3.30.420.10">
    <property type="entry name" value="Ribonuclease H-like superfamily/Ribonuclease H"/>
    <property type="match status" value="1"/>
</dbReference>
<dbReference type="EMBL" id="CAKJTG010000009">
    <property type="protein sequence ID" value="CAG9608256.1"/>
    <property type="molecule type" value="Genomic_DNA"/>
</dbReference>
<dbReference type="Pfam" id="PF13482">
    <property type="entry name" value="RNase_H_2"/>
    <property type="match status" value="1"/>
</dbReference>
<dbReference type="SUPFAM" id="SSF48452">
    <property type="entry name" value="TPR-like"/>
    <property type="match status" value="1"/>
</dbReference>
<feature type="domain" description="YprB ribonuclease H-like" evidence="1">
    <location>
        <begin position="101"/>
        <end position="269"/>
    </location>
</feature>
<dbReference type="InterPro" id="IPR012337">
    <property type="entry name" value="RNaseH-like_sf"/>
</dbReference>
<evidence type="ECO:0000313" key="3">
    <source>
        <dbReference type="Proteomes" id="UP000789845"/>
    </source>
</evidence>
<evidence type="ECO:0000313" key="2">
    <source>
        <dbReference type="EMBL" id="CAG9608256.1"/>
    </source>
</evidence>
<proteinExistence type="predicted"/>
<dbReference type="RefSeq" id="WP_230496496.1">
    <property type="nucleotide sequence ID" value="NZ_CAKJTG010000009.1"/>
</dbReference>
<comment type="caution">
    <text evidence="2">The sequence shown here is derived from an EMBL/GenBank/DDBJ whole genome shotgun (WGS) entry which is preliminary data.</text>
</comment>
<dbReference type="AlphaFoldDB" id="A0A9C7G937"/>
<sequence length="420" mass="48909">MTLKGKLNRFKSHMSHNEQSDKKAIDPEVNLPNQGRWEKEGVTPYFLDGEFCLIRKVKYPLSFKHGQYRLSDYLEAVRIWNESDLKHPLSTKGYKAEQLFFFDTETTGLGGGVGNSIFILGQASLIENEIVLTQHILPHPGAEIPLYYSFLNQVDYRTLVTYNGKSFDWPQVKTRHTLIRDHVPKLPEFGHFDLYHAAKRMWKHRLERMKLSVVEKEVLGVERIDDVPGFLAPMIYFDYVERKDPEGMIKILKHNEIDILSLITLYAHLSFQILEVDRNQTIQEKYEVGRWLTSLGEISSAQNIYMGIVNDDSHASVSSQIQLGYIFKKQKDFNQSLDYFIKAATKPVFSDLQIEACVEAAKILEHQNKDFRAAINYCDIAIDLIHQGFEHKKITISEIQKRKDRNHKKIHFLDKRKIHE</sequence>
<gene>
    <name evidence="2" type="ORF">NEOCIP111885_01948</name>
</gene>
<organism evidence="2 3">
    <name type="scientific">Pseudoneobacillus rhizosphaerae</name>
    <dbReference type="NCBI Taxonomy" id="2880968"/>
    <lineage>
        <taxon>Bacteria</taxon>
        <taxon>Bacillati</taxon>
        <taxon>Bacillota</taxon>
        <taxon>Bacilli</taxon>
        <taxon>Bacillales</taxon>
        <taxon>Bacillaceae</taxon>
        <taxon>Pseudoneobacillus</taxon>
    </lineage>
</organism>
<keyword evidence="3" id="KW-1185">Reference proteome</keyword>
<dbReference type="InterPro" id="IPR038720">
    <property type="entry name" value="YprB_RNase_H-like_dom"/>
</dbReference>
<dbReference type="SUPFAM" id="SSF53098">
    <property type="entry name" value="Ribonuclease H-like"/>
    <property type="match status" value="1"/>
</dbReference>
<dbReference type="PANTHER" id="PTHR38462">
    <property type="entry name" value="EXONUCLEASE-LIKE PROTEIN"/>
    <property type="match status" value="1"/>
</dbReference>
<dbReference type="Proteomes" id="UP000789845">
    <property type="component" value="Unassembled WGS sequence"/>
</dbReference>
<dbReference type="InterPro" id="IPR011990">
    <property type="entry name" value="TPR-like_helical_dom_sf"/>
</dbReference>
<dbReference type="GO" id="GO:0003676">
    <property type="term" value="F:nucleic acid binding"/>
    <property type="evidence" value="ECO:0007669"/>
    <property type="project" value="InterPro"/>
</dbReference>
<protein>
    <recommendedName>
        <fullName evidence="1">YprB ribonuclease H-like domain-containing protein</fullName>
    </recommendedName>
</protein>
<evidence type="ECO:0000259" key="1">
    <source>
        <dbReference type="Pfam" id="PF13482"/>
    </source>
</evidence>
<dbReference type="InterPro" id="IPR036397">
    <property type="entry name" value="RNaseH_sf"/>
</dbReference>